<evidence type="ECO:0000256" key="1">
    <source>
        <dbReference type="ARBA" id="ARBA00001974"/>
    </source>
</evidence>
<evidence type="ECO:0000256" key="3">
    <source>
        <dbReference type="ARBA" id="ARBA00022630"/>
    </source>
</evidence>
<evidence type="ECO:0000259" key="6">
    <source>
        <dbReference type="PROSITE" id="PS51387"/>
    </source>
</evidence>
<dbReference type="GO" id="GO:0071949">
    <property type="term" value="F:FAD binding"/>
    <property type="evidence" value="ECO:0007669"/>
    <property type="project" value="InterPro"/>
</dbReference>
<dbReference type="PANTHER" id="PTHR42934">
    <property type="entry name" value="GLYCOLATE OXIDASE SUBUNIT GLCD"/>
    <property type="match status" value="1"/>
</dbReference>
<dbReference type="FunFam" id="3.30.70.2740:FF:000001">
    <property type="entry name" value="D-lactate dehydrogenase mitochondrial"/>
    <property type="match status" value="1"/>
</dbReference>
<dbReference type="InterPro" id="IPR016166">
    <property type="entry name" value="FAD-bd_PCMH"/>
</dbReference>
<dbReference type="Pfam" id="PF02913">
    <property type="entry name" value="FAD-oxidase_C"/>
    <property type="match status" value="1"/>
</dbReference>
<dbReference type="EMBL" id="JACQWF010000430">
    <property type="protein sequence ID" value="MBI4596686.1"/>
    <property type="molecule type" value="Genomic_DNA"/>
</dbReference>
<comment type="caution">
    <text evidence="7">The sequence shown here is derived from an EMBL/GenBank/DDBJ whole genome shotgun (WGS) entry which is preliminary data.</text>
</comment>
<dbReference type="PROSITE" id="PS51387">
    <property type="entry name" value="FAD_PCMH"/>
    <property type="match status" value="1"/>
</dbReference>
<dbReference type="PANTHER" id="PTHR42934:SF3">
    <property type="entry name" value="D-LACTATE DEHYDROGENASE"/>
    <property type="match status" value="1"/>
</dbReference>
<dbReference type="SUPFAM" id="SSF56176">
    <property type="entry name" value="FAD-binding/transporter-associated domain-like"/>
    <property type="match status" value="1"/>
</dbReference>
<dbReference type="InterPro" id="IPR016169">
    <property type="entry name" value="FAD-bd_PCMH_sub2"/>
</dbReference>
<sequence>MTLSSDIITNLKSIVGTANFSDSQVDKICYSYDATTRKFQPDAVIQPENALQISEILKLANIHEFPVIPRGAGSGFSGGSLAVEGGIVLDMTRMNRIISINKQDLLAIVEPGVVTGDFQKQVEALGLFYPPDPSSLKFCTMGGNVAEGAGGPRAMKYGVTGHYVLGLEVVFPEGEITRIGRQTVKGVAGYDLTSLMVGSEGTLGVITKIWLRLLPMPRSSKTMLLVFRELAQAGELVAKIIALGIIPCTLELMDREAMQCVEEYARVGFPEAGEASLLIEVDGTETAVREEAQRILELAGQAECLEIRQARNEQEREALWLARRSISPALRKLGPTKFNEDVVVPRSRIPLFLVGLRELASKYSLKMVNFGHAGDGNIHVNIMTDERNLDEMKRVHLALEDLFRLTIEMEGTITGEHGVGITKAPYLKWETGDIALGIMRKLKGTLDPKGILNPGKIFIK</sequence>
<dbReference type="InterPro" id="IPR016171">
    <property type="entry name" value="Vanillyl_alc_oxidase_C-sub2"/>
</dbReference>
<dbReference type="Proteomes" id="UP000772181">
    <property type="component" value="Unassembled WGS sequence"/>
</dbReference>
<dbReference type="InterPro" id="IPR016167">
    <property type="entry name" value="FAD-bd_PCMH_sub1"/>
</dbReference>
<dbReference type="SUPFAM" id="SSF55103">
    <property type="entry name" value="FAD-linked oxidases, C-terminal domain"/>
    <property type="match status" value="1"/>
</dbReference>
<evidence type="ECO:0000313" key="8">
    <source>
        <dbReference type="Proteomes" id="UP000772181"/>
    </source>
</evidence>
<feature type="domain" description="FAD-binding PCMH-type" evidence="6">
    <location>
        <begin position="37"/>
        <end position="216"/>
    </location>
</feature>
<accession>A0A933LRS5</accession>
<dbReference type="Gene3D" id="3.30.465.10">
    <property type="match status" value="1"/>
</dbReference>
<evidence type="ECO:0000313" key="7">
    <source>
        <dbReference type="EMBL" id="MBI4596686.1"/>
    </source>
</evidence>
<name>A0A933LRS5_UNCTE</name>
<comment type="cofactor">
    <cofactor evidence="1">
        <name>FAD</name>
        <dbReference type="ChEBI" id="CHEBI:57692"/>
    </cofactor>
</comment>
<organism evidence="7 8">
    <name type="scientific">Tectimicrobiota bacterium</name>
    <dbReference type="NCBI Taxonomy" id="2528274"/>
    <lineage>
        <taxon>Bacteria</taxon>
        <taxon>Pseudomonadati</taxon>
        <taxon>Nitrospinota/Tectimicrobiota group</taxon>
        <taxon>Candidatus Tectimicrobiota</taxon>
    </lineage>
</organism>
<evidence type="ECO:0000256" key="2">
    <source>
        <dbReference type="ARBA" id="ARBA00008000"/>
    </source>
</evidence>
<dbReference type="FunFam" id="1.10.45.10:FF:000001">
    <property type="entry name" value="D-lactate dehydrogenase mitochondrial"/>
    <property type="match status" value="1"/>
</dbReference>
<dbReference type="Gene3D" id="3.30.70.2740">
    <property type="match status" value="1"/>
</dbReference>
<keyword evidence="4" id="KW-0274">FAD</keyword>
<dbReference type="InterPro" id="IPR051914">
    <property type="entry name" value="FAD-linked_OxidoTrans_Type4"/>
</dbReference>
<dbReference type="AlphaFoldDB" id="A0A933LRS5"/>
<dbReference type="InterPro" id="IPR004113">
    <property type="entry name" value="FAD-bd_oxidored_4_C"/>
</dbReference>
<keyword evidence="3" id="KW-0285">Flavoprotein</keyword>
<gene>
    <name evidence="7" type="ORF">HY730_10000</name>
</gene>
<reference evidence="7" key="1">
    <citation type="submission" date="2020-07" db="EMBL/GenBank/DDBJ databases">
        <title>Huge and variable diversity of episymbiotic CPR bacteria and DPANN archaea in groundwater ecosystems.</title>
        <authorList>
            <person name="He C.Y."/>
            <person name="Keren R."/>
            <person name="Whittaker M."/>
            <person name="Farag I.F."/>
            <person name="Doudna J."/>
            <person name="Cate J.H.D."/>
            <person name="Banfield J.F."/>
        </authorList>
    </citation>
    <scope>NUCLEOTIDE SEQUENCE</scope>
    <source>
        <strain evidence="7">NC_groundwater_1482_Ag_S-0.65um_47_24</strain>
    </source>
</reference>
<dbReference type="GO" id="GO:0016491">
    <property type="term" value="F:oxidoreductase activity"/>
    <property type="evidence" value="ECO:0007669"/>
    <property type="project" value="UniProtKB-KW"/>
</dbReference>
<dbReference type="Gene3D" id="3.30.70.2190">
    <property type="match status" value="1"/>
</dbReference>
<dbReference type="Gene3D" id="3.30.43.10">
    <property type="entry name" value="Uridine Diphospho-n-acetylenolpyruvylglucosamine Reductase, domain 2"/>
    <property type="match status" value="1"/>
</dbReference>
<evidence type="ECO:0000256" key="5">
    <source>
        <dbReference type="ARBA" id="ARBA00023002"/>
    </source>
</evidence>
<proteinExistence type="inferred from homology"/>
<dbReference type="Pfam" id="PF01565">
    <property type="entry name" value="FAD_binding_4"/>
    <property type="match status" value="1"/>
</dbReference>
<dbReference type="InterPro" id="IPR006094">
    <property type="entry name" value="Oxid_FAD_bind_N"/>
</dbReference>
<evidence type="ECO:0000256" key="4">
    <source>
        <dbReference type="ARBA" id="ARBA00022827"/>
    </source>
</evidence>
<protein>
    <submittedName>
        <fullName evidence="7">FAD-binding protein</fullName>
    </submittedName>
</protein>
<dbReference type="InterPro" id="IPR036318">
    <property type="entry name" value="FAD-bd_PCMH-like_sf"/>
</dbReference>
<dbReference type="InterPro" id="IPR016164">
    <property type="entry name" value="FAD-linked_Oxase-like_C"/>
</dbReference>
<keyword evidence="5" id="KW-0560">Oxidoreductase</keyword>
<dbReference type="Gene3D" id="1.10.45.10">
    <property type="entry name" value="Vanillyl-alcohol Oxidase, Chain A, domain 4"/>
    <property type="match status" value="1"/>
</dbReference>
<comment type="similarity">
    <text evidence="2">Belongs to the FAD-binding oxidoreductase/transferase type 4 family.</text>
</comment>